<feature type="region of interest" description="Disordered" evidence="1">
    <location>
        <begin position="630"/>
        <end position="676"/>
    </location>
</feature>
<dbReference type="PANTHER" id="PTHR34677">
    <property type="match status" value="1"/>
</dbReference>
<comment type="caution">
    <text evidence="4">The sequence shown here is derived from an EMBL/GenBank/DDBJ whole genome shotgun (WGS) entry which is preliminary data.</text>
</comment>
<feature type="non-terminal residue" evidence="4">
    <location>
        <position position="805"/>
    </location>
</feature>
<keyword evidence="5" id="KW-1185">Reference proteome</keyword>
<evidence type="ECO:0000259" key="2">
    <source>
        <dbReference type="Pfam" id="PF18200"/>
    </source>
</evidence>
<gene>
    <name evidence="4" type="ORF">Q4Q50_18770</name>
</gene>
<dbReference type="Pfam" id="PF19077">
    <property type="entry name" value="Big_13"/>
    <property type="match status" value="3"/>
</dbReference>
<dbReference type="NCBIfam" id="NF033510">
    <property type="entry name" value="Ca_tandemer"/>
    <property type="match status" value="3"/>
</dbReference>
<evidence type="ECO:0000313" key="5">
    <source>
        <dbReference type="Proteomes" id="UP001249505"/>
    </source>
</evidence>
<dbReference type="InterPro" id="IPR013783">
    <property type="entry name" value="Ig-like_fold"/>
</dbReference>
<dbReference type="InterPro" id="IPR047777">
    <property type="entry name" value="LapA-like_RM"/>
</dbReference>
<feature type="domain" description="Cell-surface Ig-like bacterial" evidence="2">
    <location>
        <begin position="273"/>
        <end position="355"/>
    </location>
</feature>
<dbReference type="Proteomes" id="UP001249505">
    <property type="component" value="Unassembled WGS sequence"/>
</dbReference>
<protein>
    <submittedName>
        <fullName evidence="4">Retention module-containing protein</fullName>
    </submittedName>
</protein>
<dbReference type="InterPro" id="IPR041339">
    <property type="entry name" value="Ig-like_bac"/>
</dbReference>
<dbReference type="Gene3D" id="2.60.40.1200">
    <property type="match status" value="2"/>
</dbReference>
<reference evidence="4 5" key="1">
    <citation type="submission" date="2023-07" db="EMBL/GenBank/DDBJ databases">
        <title>Novel Shewanella species isolated from Baltic Sea sediments.</title>
        <authorList>
            <person name="Martin-Rodriguez A.J."/>
        </authorList>
    </citation>
    <scope>NUCLEOTIDE SEQUENCE [LARGE SCALE GENOMIC DNA]</scope>
    <source>
        <strain evidence="4 5">SP2S1-2</strain>
    </source>
</reference>
<dbReference type="RefSeq" id="WP_311900592.1">
    <property type="nucleotide sequence ID" value="NZ_JAUOES010000027.1"/>
</dbReference>
<dbReference type="InterPro" id="IPR044016">
    <property type="entry name" value="Big_13"/>
</dbReference>
<feature type="compositionally biased region" description="Low complexity" evidence="1">
    <location>
        <begin position="476"/>
        <end position="486"/>
    </location>
</feature>
<evidence type="ECO:0000256" key="1">
    <source>
        <dbReference type="SAM" id="MobiDB-lite"/>
    </source>
</evidence>
<evidence type="ECO:0000313" key="4">
    <source>
        <dbReference type="EMBL" id="MDT3282325.1"/>
    </source>
</evidence>
<dbReference type="Pfam" id="PF18200">
    <property type="entry name" value="Big_11"/>
    <property type="match status" value="2"/>
</dbReference>
<name>A0ABU3G3U4_9GAMM</name>
<dbReference type="NCBIfam" id="NF033682">
    <property type="entry name" value="retention_LapA"/>
    <property type="match status" value="1"/>
</dbReference>
<evidence type="ECO:0000259" key="3">
    <source>
        <dbReference type="Pfam" id="PF19077"/>
    </source>
</evidence>
<dbReference type="PANTHER" id="PTHR34677:SF3">
    <property type="entry name" value="BACTERIAL IG-LIKE DOMAIN-CONTAINING PROTEIN"/>
    <property type="match status" value="1"/>
</dbReference>
<sequence length="805" mass="81212">MGSVITSKKGLLKLVKGQINVEVDGSNQPAKDGEQLPKGAVLHIDENATYEITFDDGTKLSNEVAPNEPAVATNATDAAALDEIQALQDLIASGEDPTQNLPETAAGNTPGRDGNSGYVTLARSGSEVLATSGYSTTGQALTGTTANDPQLTIAADSPSALANDSNTTDEDSVATGNVLDNDNDVDSSLSVVSFEVGGTTYAAGTEVTLEGGTLVLNADGSYTFTPNENWNGQVPVITYTTNTGASATLTINISPVDDPSVLVNDSNTVDEDTAATGNVLDNDSDVDSTLSVVSFEVGGTTYTAGTEVTLEGGTLVLNADGSYTFTPNENWNGQVPVITYTTNTGSSATLTINVTPVADGGPSVTINTDTNNDGFISNEELAGNTEVNVTIGLDGTGANVGDTLTVNGVDYTLTQEDINNGFVNLNLPAPGEGETITVVATITDSAGNTSPEGSDSALLDTTAPTITVDAPDDTQDTTPTITGSTDAPPGSTITIVVTDSTGAEQTLTTTVNPDGTYSVDVTNPLAEGGYTAVATVTDPAGNTGEATDNGNVDNTAPNITVDVPDVTNDTTPTITGTTDAPPGSTITIVVTDSTGTEQTLTTTVNPDGTYTVDVTNPVAEGPITATATVTDSAGNTGTATDDGSVDITAPNITVDAPDNTQDTTPTITGSSDATPGSTITIVVTDSTGAEQTLTTTVNEDGTYAVDVTTPLAEGDYTAVATVTDPAGNTGKATDNGNVDTQIDQDGDGNTVAITSITDDTGASGSDFITNDNTLVFNGTVDLDDDSTLAVTINGVVYTTANGLVI</sequence>
<feature type="domain" description="Bacterial Ig-like" evidence="3">
    <location>
        <begin position="565"/>
        <end position="641"/>
    </location>
</feature>
<dbReference type="EMBL" id="JAUOES010000027">
    <property type="protein sequence ID" value="MDT3282325.1"/>
    <property type="molecule type" value="Genomic_DNA"/>
</dbReference>
<feature type="compositionally biased region" description="Polar residues" evidence="1">
    <location>
        <begin position="658"/>
        <end position="676"/>
    </location>
</feature>
<dbReference type="Gene3D" id="2.60.40.10">
    <property type="entry name" value="Immunoglobulins"/>
    <property type="match status" value="4"/>
</dbReference>
<feature type="domain" description="Cell-surface Ig-like bacterial" evidence="2">
    <location>
        <begin position="173"/>
        <end position="254"/>
    </location>
</feature>
<dbReference type="InterPro" id="IPR018247">
    <property type="entry name" value="EF_Hand_1_Ca_BS"/>
</dbReference>
<feature type="domain" description="Bacterial Ig-like" evidence="3">
    <location>
        <begin position="659"/>
        <end position="740"/>
    </location>
</feature>
<accession>A0ABU3G3U4</accession>
<feature type="region of interest" description="Disordered" evidence="1">
    <location>
        <begin position="94"/>
        <end position="116"/>
    </location>
</feature>
<feature type="region of interest" description="Disordered" evidence="1">
    <location>
        <begin position="159"/>
        <end position="182"/>
    </location>
</feature>
<feature type="domain" description="Bacterial Ig-like" evidence="3">
    <location>
        <begin position="474"/>
        <end position="547"/>
    </location>
</feature>
<feature type="compositionally biased region" description="Polar residues" evidence="1">
    <location>
        <begin position="630"/>
        <end position="641"/>
    </location>
</feature>
<proteinExistence type="predicted"/>
<feature type="region of interest" description="Disordered" evidence="1">
    <location>
        <begin position="466"/>
        <end position="490"/>
    </location>
</feature>
<dbReference type="PROSITE" id="PS00018">
    <property type="entry name" value="EF_HAND_1"/>
    <property type="match status" value="1"/>
</dbReference>
<organism evidence="4 5">
    <name type="scientific">Shewanella scandinavica</name>
    <dbReference type="NCBI Taxonomy" id="3063538"/>
    <lineage>
        <taxon>Bacteria</taxon>
        <taxon>Pseudomonadati</taxon>
        <taxon>Pseudomonadota</taxon>
        <taxon>Gammaproteobacteria</taxon>
        <taxon>Alteromonadales</taxon>
        <taxon>Shewanellaceae</taxon>
        <taxon>Shewanella</taxon>
    </lineage>
</organism>